<organism evidence="1 2">
    <name type="scientific">Flavobacterium psychrophilum</name>
    <dbReference type="NCBI Taxonomy" id="96345"/>
    <lineage>
        <taxon>Bacteria</taxon>
        <taxon>Pseudomonadati</taxon>
        <taxon>Bacteroidota</taxon>
        <taxon>Flavobacteriia</taxon>
        <taxon>Flavobacteriales</taxon>
        <taxon>Flavobacteriaceae</taxon>
        <taxon>Flavobacterium</taxon>
    </lineage>
</organism>
<protein>
    <submittedName>
        <fullName evidence="1">Uncharacterized protein</fullName>
    </submittedName>
</protein>
<name>A0A7U2NEH0_FLAPS</name>
<evidence type="ECO:0000313" key="1">
    <source>
        <dbReference type="EMBL" id="QRE03555.1"/>
    </source>
</evidence>
<sequence>MIDYKKYLPYPSLPIRVKTKYGISEAILSEVGYRYTNLENPLQNAHLSHFDILEWEYVDIDNMNSCFFIENVYQRRQEAEELLNNIKISFLDRIRFFFLRHFW</sequence>
<reference evidence="1 2" key="1">
    <citation type="submission" date="2020-07" db="EMBL/GenBank/DDBJ databases">
        <title>Genomic characterization of Flavobacterium psychrophilum strains.</title>
        <authorList>
            <person name="Castillo D."/>
            <person name="Jorgensen J."/>
            <person name="Middelboe M."/>
        </authorList>
    </citation>
    <scope>NUCLEOTIDE SEQUENCE [LARGE SCALE GENOMIC DNA]</scope>
    <source>
        <strain evidence="1 2">FPS-R7</strain>
    </source>
</reference>
<dbReference type="AlphaFoldDB" id="A0A7U2NEH0"/>
<evidence type="ECO:0000313" key="2">
    <source>
        <dbReference type="Proteomes" id="UP000596329"/>
    </source>
</evidence>
<proteinExistence type="predicted"/>
<gene>
    <name evidence="1" type="ORF">H0H26_11795</name>
</gene>
<dbReference type="RefSeq" id="WP_203095891.1">
    <property type="nucleotide sequence ID" value="NZ_CP059075.1"/>
</dbReference>
<accession>A0A7U2NEH0</accession>
<dbReference type="Proteomes" id="UP000596329">
    <property type="component" value="Chromosome"/>
</dbReference>
<dbReference type="EMBL" id="CP059075">
    <property type="protein sequence ID" value="QRE03555.1"/>
    <property type="molecule type" value="Genomic_DNA"/>
</dbReference>